<comment type="caution">
    <text evidence="2">The sequence shown here is derived from an EMBL/GenBank/DDBJ whole genome shotgun (WGS) entry which is preliminary data.</text>
</comment>
<dbReference type="GO" id="GO:0019867">
    <property type="term" value="C:outer membrane"/>
    <property type="evidence" value="ECO:0007669"/>
    <property type="project" value="InterPro"/>
</dbReference>
<dbReference type="InterPro" id="IPR015144">
    <property type="entry name" value="T3SS_TyeA"/>
</dbReference>
<dbReference type="InterPro" id="IPR038347">
    <property type="entry name" value="TyeA_sf"/>
</dbReference>
<reference evidence="2" key="1">
    <citation type="journal article" date="2015" name="BMC Genomics">
        <title>Genome mining reveals unlocked bioactive potential of marine Gram-negative bacteria.</title>
        <authorList>
            <person name="Machado H."/>
            <person name="Sonnenschein E.C."/>
            <person name="Melchiorsen J."/>
            <person name="Gram L."/>
        </authorList>
    </citation>
    <scope>NUCLEOTIDE SEQUENCE</scope>
    <source>
        <strain evidence="2">S2052</strain>
    </source>
</reference>
<protein>
    <submittedName>
        <fullName evidence="2">Secretion protein</fullName>
    </submittedName>
</protein>
<dbReference type="EMBL" id="JXXR01000001">
    <property type="protein sequence ID" value="KJY77528.1"/>
    <property type="molecule type" value="Genomic_DNA"/>
</dbReference>
<accession>A0A837GA60</accession>
<name>A0A837GA60_9VIBR</name>
<proteinExistence type="predicted"/>
<dbReference type="RefSeq" id="WP_045984605.1">
    <property type="nucleotide sequence ID" value="NZ_CP063051.1"/>
</dbReference>
<feature type="region of interest" description="Disordered" evidence="1">
    <location>
        <begin position="1"/>
        <end position="26"/>
    </location>
</feature>
<evidence type="ECO:0000256" key="1">
    <source>
        <dbReference type="SAM" id="MobiDB-lite"/>
    </source>
</evidence>
<dbReference type="Pfam" id="PF09059">
    <property type="entry name" value="TyeA"/>
    <property type="match status" value="1"/>
</dbReference>
<dbReference type="AlphaFoldDB" id="A0A837GA60"/>
<dbReference type="SUPFAM" id="SSF140591">
    <property type="entry name" value="Type III secretion system domain"/>
    <property type="match status" value="1"/>
</dbReference>
<sequence>MRVDGNASAEFHAFPQNTPNTAPANESTASLASAALAEVRAEAMEETMEGLSLGLSSMMKRLNLAAKAQDPMMNGMEKLLQQMDEMARQSINRISEQLSQMKDASQVFSALEKSGLDKGKIALVLTSLLGFKGLDPAMKKQLKKRLAELLAEEEIELEILAAAQGMNVDKNGLRAVRQLYQHAKRGEKGLAHWFELLEQHEDRRQYIRILIRSMAEPLDEGQRRDDMTKVAATVEDLKRLLLFLTFEDHCISLAKAMVLEPHSVMSATIELLEQSWIYPDALSLIINRLALVDERKVVFLRRWKDLMAVMAEACYRDPEQKEHVQEAMLELLDQWNE</sequence>
<evidence type="ECO:0000313" key="2">
    <source>
        <dbReference type="EMBL" id="KJY77528.1"/>
    </source>
</evidence>
<dbReference type="InterPro" id="IPR010812">
    <property type="entry name" value="HrpJ-like"/>
</dbReference>
<dbReference type="GO" id="GO:0046903">
    <property type="term" value="P:secretion"/>
    <property type="evidence" value="ECO:0007669"/>
    <property type="project" value="InterPro"/>
</dbReference>
<gene>
    <name evidence="2" type="ORF">TW71_00400</name>
</gene>
<dbReference type="Pfam" id="PF07201">
    <property type="entry name" value="HrpJ"/>
    <property type="match status" value="1"/>
</dbReference>
<dbReference type="Gene3D" id="1.20.1280.80">
    <property type="match status" value="1"/>
</dbReference>
<organism evidence="2">
    <name type="scientific">Vibrio coralliilyticus</name>
    <dbReference type="NCBI Taxonomy" id="190893"/>
    <lineage>
        <taxon>Bacteria</taxon>
        <taxon>Pseudomonadati</taxon>
        <taxon>Pseudomonadota</taxon>
        <taxon>Gammaproteobacteria</taxon>
        <taxon>Vibrionales</taxon>
        <taxon>Vibrionaceae</taxon>
        <taxon>Vibrio</taxon>
    </lineage>
</organism>